<dbReference type="RefSeq" id="WP_022969345.1">
    <property type="nucleotide sequence ID" value="NZ_ATVD01000003.1"/>
</dbReference>
<evidence type="ECO:0000313" key="5">
    <source>
        <dbReference type="Proteomes" id="UP000029385"/>
    </source>
</evidence>
<protein>
    <submittedName>
        <fullName evidence="4">Uncharacterized protein</fullName>
    </submittedName>
</protein>
<dbReference type="GO" id="GO:0004553">
    <property type="term" value="F:hydrolase activity, hydrolyzing O-glycosyl compounds"/>
    <property type="evidence" value="ECO:0007669"/>
    <property type="project" value="InterPro"/>
</dbReference>
<keyword evidence="1" id="KW-0732">Signal</keyword>
<dbReference type="Pfam" id="PF19313">
    <property type="entry name" value="DUF5916"/>
    <property type="match status" value="1"/>
</dbReference>
<dbReference type="InterPro" id="IPR010502">
    <property type="entry name" value="Carb-bd_dom_fam9"/>
</dbReference>
<organism evidence="4 5">
    <name type="scientific">Arenimonas oryziterrae DSM 21050 = YC6267</name>
    <dbReference type="NCBI Taxonomy" id="1121015"/>
    <lineage>
        <taxon>Bacteria</taxon>
        <taxon>Pseudomonadati</taxon>
        <taxon>Pseudomonadota</taxon>
        <taxon>Gammaproteobacteria</taxon>
        <taxon>Lysobacterales</taxon>
        <taxon>Lysobacteraceae</taxon>
        <taxon>Arenimonas</taxon>
    </lineage>
</organism>
<dbReference type="InterPro" id="IPR045670">
    <property type="entry name" value="DUF5916"/>
</dbReference>
<proteinExistence type="predicted"/>
<keyword evidence="5" id="KW-1185">Reference proteome</keyword>
<dbReference type="AlphaFoldDB" id="A0A091BI53"/>
<dbReference type="GO" id="GO:0016052">
    <property type="term" value="P:carbohydrate catabolic process"/>
    <property type="evidence" value="ECO:0007669"/>
    <property type="project" value="InterPro"/>
</dbReference>
<evidence type="ECO:0000313" key="4">
    <source>
        <dbReference type="EMBL" id="KFN44030.1"/>
    </source>
</evidence>
<dbReference type="EMBL" id="AVCI01000003">
    <property type="protein sequence ID" value="KFN44030.1"/>
    <property type="molecule type" value="Genomic_DNA"/>
</dbReference>
<comment type="caution">
    <text evidence="4">The sequence shown here is derived from an EMBL/GenBank/DDBJ whole genome shotgun (WGS) entry which is preliminary data.</text>
</comment>
<evidence type="ECO:0000259" key="3">
    <source>
        <dbReference type="Pfam" id="PF19313"/>
    </source>
</evidence>
<gene>
    <name evidence="4" type="ORF">N789_06345</name>
</gene>
<dbReference type="STRING" id="1121015.GCA_000420545_01723"/>
<dbReference type="GO" id="GO:0030246">
    <property type="term" value="F:carbohydrate binding"/>
    <property type="evidence" value="ECO:0007669"/>
    <property type="project" value="InterPro"/>
</dbReference>
<evidence type="ECO:0000256" key="1">
    <source>
        <dbReference type="SAM" id="SignalP"/>
    </source>
</evidence>
<reference evidence="4 5" key="1">
    <citation type="submission" date="2013-09" db="EMBL/GenBank/DDBJ databases">
        <title>Genome sequencing of Arenimonas oryziterrae.</title>
        <authorList>
            <person name="Chen F."/>
            <person name="Wang G."/>
        </authorList>
    </citation>
    <scope>NUCLEOTIDE SEQUENCE [LARGE SCALE GENOMIC DNA]</scope>
    <source>
        <strain evidence="4 5">YC6267</strain>
    </source>
</reference>
<dbReference type="OrthoDB" id="9786766at2"/>
<dbReference type="Pfam" id="PF06452">
    <property type="entry name" value="CBM9_1"/>
    <property type="match status" value="1"/>
</dbReference>
<feature type="domain" description="Carbohydrate-binding" evidence="2">
    <location>
        <begin position="41"/>
        <end position="207"/>
    </location>
</feature>
<accession>A0A091BI53</accession>
<dbReference type="Gene3D" id="2.60.40.1190">
    <property type="match status" value="1"/>
</dbReference>
<feature type="chain" id="PRO_5001869892" evidence="1">
    <location>
        <begin position="26"/>
        <end position="729"/>
    </location>
</feature>
<name>A0A091BI53_9GAMM</name>
<dbReference type="PATRIC" id="fig|1121015.4.peg.759"/>
<dbReference type="CDD" id="cd09618">
    <property type="entry name" value="CBM9_like_2"/>
    <property type="match status" value="1"/>
</dbReference>
<dbReference type="eggNOG" id="COG2091">
    <property type="taxonomic scope" value="Bacteria"/>
</dbReference>
<sequence>MRLPRPLILLSAVLAAAGLPGRGLAAEATNVAHVDGRPTMDGKLDEALWQQATRFELPYETNPGENTPASVKTTVYMAENGTHLLLAFVAEDPDPSQIRAYLRDRDSAWDDDFVGVVLDTFDDQRRAYEIFANPLGAQMDLIIEEQSGNEDESWDGLWESAGNINATGYIVEFEIPFSTLRFQNSQQAQQWGIDVLRFRPRDNRYRMSNNVRDRNNRCYSCGFAKFRGFAGAEAGKNLEIAPTLTMSYAQERPSAGVPFTSEGIKFDPGLDVKWGPSPNLTLNATLNPDFSQVETDEAELDVNNTFALFFPEKRPFFLEGADYFSTPNDLVYTRNVTDPDIGLRATGRSGQQTYGVFVARDTVTNLLKPGVYGSRLARYDIASNDAALRYRYDLAGNSSVGVLATERRGDDYTNSLQAVDGRWQHDKHSIEAQYMQSRTQDPGEAGIEGNAYYAEYMYRSREWTGFAGRNHFDDGFRADLGFIGQVGYEKDFGGLTRHWWGDKGDFFNHITVNGRWNESRTSDGTLIELVRESWVGANAARQSYIEFGHVERDRIWRGVRFDERINRIYGSIKPVRGVSLELFTRHGSKVDLANVRMGKITTIQPSANFNLGRSLTLSVDHNYERLSRDGGDVYVANLTDLRLSWQFDLRQRIRLAVVRSDVKLDPSLFTDPVPERQRAIGTQLIYSYKVNPRTALYAGYADGYEGDEFQPMYQRARALFFKVGYAWER</sequence>
<evidence type="ECO:0000259" key="2">
    <source>
        <dbReference type="Pfam" id="PF06452"/>
    </source>
</evidence>
<feature type="signal peptide" evidence="1">
    <location>
        <begin position="1"/>
        <end position="25"/>
    </location>
</feature>
<feature type="domain" description="DUF5916" evidence="3">
    <location>
        <begin position="264"/>
        <end position="338"/>
    </location>
</feature>
<dbReference type="Proteomes" id="UP000029385">
    <property type="component" value="Unassembled WGS sequence"/>
</dbReference>
<dbReference type="SUPFAM" id="SSF49344">
    <property type="entry name" value="CBD9-like"/>
    <property type="match status" value="1"/>
</dbReference>